<accession>A0A3M2L296</accession>
<feature type="domain" description="Activator of Hsp90 ATPase homologue 1/2-like C-terminal" evidence="2">
    <location>
        <begin position="13"/>
        <end position="133"/>
    </location>
</feature>
<protein>
    <submittedName>
        <fullName evidence="3">SRPBCC domain-containing protein</fullName>
    </submittedName>
</protein>
<dbReference type="OrthoDB" id="287565at2"/>
<dbReference type="CDD" id="cd07814">
    <property type="entry name" value="SRPBCC_CalC_Aha1-like"/>
    <property type="match status" value="1"/>
</dbReference>
<dbReference type="Pfam" id="PF08327">
    <property type="entry name" value="AHSA1"/>
    <property type="match status" value="1"/>
</dbReference>
<sequence length="150" mass="16818">MVDILHRIGAKTTTPQAIYEALTTVDGLSAWWTRDTKGTPGEVGGITEFRFPPVGGFDMETAELVDGKRVVWRVVGESPEEWLGTTIEFDLSQDGDYTIVLFKHSGWREPVEFMYHCSTKWASFLLSLQQLVETGTGAPAPDDQRISNWH</sequence>
<dbReference type="Gene3D" id="3.30.530.20">
    <property type="match status" value="1"/>
</dbReference>
<proteinExistence type="inferred from homology"/>
<name>A0A3M2L296_9NOCA</name>
<gene>
    <name evidence="3" type="ORF">EBN03_21625</name>
</gene>
<dbReference type="Proteomes" id="UP000279275">
    <property type="component" value="Unassembled WGS sequence"/>
</dbReference>
<evidence type="ECO:0000259" key="2">
    <source>
        <dbReference type="Pfam" id="PF08327"/>
    </source>
</evidence>
<dbReference type="RefSeq" id="WP_122189891.1">
    <property type="nucleotide sequence ID" value="NZ_RFFH01000009.1"/>
</dbReference>
<evidence type="ECO:0000256" key="1">
    <source>
        <dbReference type="ARBA" id="ARBA00006817"/>
    </source>
</evidence>
<dbReference type="SUPFAM" id="SSF55961">
    <property type="entry name" value="Bet v1-like"/>
    <property type="match status" value="1"/>
</dbReference>
<dbReference type="InterPro" id="IPR013538">
    <property type="entry name" value="ASHA1/2-like_C"/>
</dbReference>
<dbReference type="InterPro" id="IPR023393">
    <property type="entry name" value="START-like_dom_sf"/>
</dbReference>
<dbReference type="EMBL" id="RFFH01000009">
    <property type="protein sequence ID" value="RMI30653.1"/>
    <property type="molecule type" value="Genomic_DNA"/>
</dbReference>
<organism evidence="3 4">
    <name type="scientific">Nocardia stercoris</name>
    <dbReference type="NCBI Taxonomy" id="2483361"/>
    <lineage>
        <taxon>Bacteria</taxon>
        <taxon>Bacillati</taxon>
        <taxon>Actinomycetota</taxon>
        <taxon>Actinomycetes</taxon>
        <taxon>Mycobacteriales</taxon>
        <taxon>Nocardiaceae</taxon>
        <taxon>Nocardia</taxon>
    </lineage>
</organism>
<evidence type="ECO:0000313" key="4">
    <source>
        <dbReference type="Proteomes" id="UP000279275"/>
    </source>
</evidence>
<comment type="similarity">
    <text evidence="1">Belongs to the AHA1 family.</text>
</comment>
<comment type="caution">
    <text evidence="3">The sequence shown here is derived from an EMBL/GenBank/DDBJ whole genome shotgun (WGS) entry which is preliminary data.</text>
</comment>
<evidence type="ECO:0000313" key="3">
    <source>
        <dbReference type="EMBL" id="RMI30653.1"/>
    </source>
</evidence>
<keyword evidence="4" id="KW-1185">Reference proteome</keyword>
<reference evidence="3 4" key="1">
    <citation type="submission" date="2018-10" db="EMBL/GenBank/DDBJ databases">
        <title>Isolation from cow dung.</title>
        <authorList>
            <person name="Ling L."/>
        </authorList>
    </citation>
    <scope>NUCLEOTIDE SEQUENCE [LARGE SCALE GENOMIC DNA]</scope>
    <source>
        <strain evidence="3 4">NEAU-LL90</strain>
    </source>
</reference>
<dbReference type="AlphaFoldDB" id="A0A3M2L296"/>